<dbReference type="CDD" id="cd01670">
    <property type="entry name" value="Death"/>
    <property type="match status" value="1"/>
</dbReference>
<organism evidence="2 3">
    <name type="scientific">Artemia franciscana</name>
    <name type="common">Brine shrimp</name>
    <name type="synonym">Artemia sanfranciscana</name>
    <dbReference type="NCBI Taxonomy" id="6661"/>
    <lineage>
        <taxon>Eukaryota</taxon>
        <taxon>Metazoa</taxon>
        <taxon>Ecdysozoa</taxon>
        <taxon>Arthropoda</taxon>
        <taxon>Crustacea</taxon>
        <taxon>Branchiopoda</taxon>
        <taxon>Anostraca</taxon>
        <taxon>Artemiidae</taxon>
        <taxon>Artemia</taxon>
    </lineage>
</organism>
<feature type="domain" description="Death" evidence="1">
    <location>
        <begin position="105"/>
        <end position="148"/>
    </location>
</feature>
<gene>
    <name evidence="2" type="ORF">QYM36_019415</name>
</gene>
<evidence type="ECO:0000313" key="2">
    <source>
        <dbReference type="EMBL" id="KAK2701960.1"/>
    </source>
</evidence>
<name>A0AA88H5B3_ARTSF</name>
<accession>A0AA88H5B3</accession>
<comment type="caution">
    <text evidence="2">The sequence shown here is derived from an EMBL/GenBank/DDBJ whole genome shotgun (WGS) entry which is preliminary data.</text>
</comment>
<dbReference type="EMBL" id="JAVRJZ010001101">
    <property type="protein sequence ID" value="KAK2701960.1"/>
    <property type="molecule type" value="Genomic_DNA"/>
</dbReference>
<dbReference type="InterPro" id="IPR000488">
    <property type="entry name" value="Death_dom"/>
</dbReference>
<reference evidence="2" key="1">
    <citation type="submission" date="2023-07" db="EMBL/GenBank/DDBJ databases">
        <title>Chromosome-level genome assembly of Artemia franciscana.</title>
        <authorList>
            <person name="Jo E."/>
        </authorList>
    </citation>
    <scope>NUCLEOTIDE SEQUENCE</scope>
    <source>
        <tissue evidence="2">Whole body</tissue>
    </source>
</reference>
<dbReference type="Proteomes" id="UP001187531">
    <property type="component" value="Unassembled WGS sequence"/>
</dbReference>
<dbReference type="GO" id="GO:0007165">
    <property type="term" value="P:signal transduction"/>
    <property type="evidence" value="ECO:0007669"/>
    <property type="project" value="InterPro"/>
</dbReference>
<dbReference type="PROSITE" id="PS50017">
    <property type="entry name" value="DEATH_DOMAIN"/>
    <property type="match status" value="1"/>
</dbReference>
<protein>
    <recommendedName>
        <fullName evidence="1">Death domain-containing protein</fullName>
    </recommendedName>
</protein>
<dbReference type="Gene3D" id="1.10.533.10">
    <property type="entry name" value="Death Domain, Fas"/>
    <property type="match status" value="1"/>
</dbReference>
<dbReference type="InterPro" id="IPR011029">
    <property type="entry name" value="DEATH-like_dom_sf"/>
</dbReference>
<dbReference type="AlphaFoldDB" id="A0AA88H5B3"/>
<dbReference type="SUPFAM" id="SSF47986">
    <property type="entry name" value="DEATH domain"/>
    <property type="match status" value="1"/>
</dbReference>
<keyword evidence="3" id="KW-1185">Reference proteome</keyword>
<proteinExistence type="predicted"/>
<sequence length="167" mass="18718">MKEASAVQEIREVKQMFIKEIASRRIFSTLNTIADLLNILIIRDVINEHEVTVLEKICVLLKLDKALSDVQAYNKTINGRGSCPICTENIEASSEVSDSGTNSSRNMLYTQVARVIGIKWKQLARTMGTNEDKILQAQASSPNLQEQALKVEHSSIELMSSKVRIRN</sequence>
<evidence type="ECO:0000259" key="1">
    <source>
        <dbReference type="PROSITE" id="PS50017"/>
    </source>
</evidence>
<evidence type="ECO:0000313" key="3">
    <source>
        <dbReference type="Proteomes" id="UP001187531"/>
    </source>
</evidence>